<evidence type="ECO:0000313" key="6">
    <source>
        <dbReference type="Proteomes" id="UP000193900"/>
    </source>
</evidence>
<dbReference type="PROSITE" id="PS51904">
    <property type="entry name" value="GLYCOSYL_HYDROL_F25_2"/>
    <property type="match status" value="1"/>
</dbReference>
<evidence type="ECO:0000256" key="3">
    <source>
        <dbReference type="ARBA" id="ARBA00023295"/>
    </source>
</evidence>
<dbReference type="PROSITE" id="PS51318">
    <property type="entry name" value="TAT"/>
    <property type="match status" value="1"/>
</dbReference>
<dbReference type="GO" id="GO:0016998">
    <property type="term" value="P:cell wall macromolecule catabolic process"/>
    <property type="evidence" value="ECO:0007669"/>
    <property type="project" value="InterPro"/>
</dbReference>
<dbReference type="GO" id="GO:0003796">
    <property type="term" value="F:lysozyme activity"/>
    <property type="evidence" value="ECO:0007669"/>
    <property type="project" value="UniProtKB-EC"/>
</dbReference>
<dbReference type="InterPro" id="IPR002053">
    <property type="entry name" value="Glyco_hydro_25"/>
</dbReference>
<keyword evidence="3 5" id="KW-0326">Glycosidase</keyword>
<dbReference type="InterPro" id="IPR017853">
    <property type="entry name" value="GH"/>
</dbReference>
<proteinExistence type="inferred from homology"/>
<dbReference type="EC" id="3.2.1.17" evidence="5"/>
<feature type="region of interest" description="Disordered" evidence="4">
    <location>
        <begin position="27"/>
        <end position="64"/>
    </location>
</feature>
<dbReference type="PANTHER" id="PTHR34135:SF2">
    <property type="entry name" value="LYSOZYME"/>
    <property type="match status" value="1"/>
</dbReference>
<dbReference type="GO" id="GO:0016052">
    <property type="term" value="P:carbohydrate catabolic process"/>
    <property type="evidence" value="ECO:0007669"/>
    <property type="project" value="TreeGrafter"/>
</dbReference>
<evidence type="ECO:0000256" key="1">
    <source>
        <dbReference type="ARBA" id="ARBA00010646"/>
    </source>
</evidence>
<feature type="compositionally biased region" description="Basic and acidic residues" evidence="4">
    <location>
        <begin position="50"/>
        <end position="60"/>
    </location>
</feature>
<dbReference type="InterPro" id="IPR006311">
    <property type="entry name" value="TAT_signal"/>
</dbReference>
<dbReference type="InterPro" id="IPR018077">
    <property type="entry name" value="Glyco_hydro_fam25_subgr"/>
</dbReference>
<accession>A0A1Y5SHU8</accession>
<dbReference type="GO" id="GO:0009253">
    <property type="term" value="P:peptidoglycan catabolic process"/>
    <property type="evidence" value="ECO:0007669"/>
    <property type="project" value="InterPro"/>
</dbReference>
<dbReference type="Pfam" id="PF01183">
    <property type="entry name" value="Glyco_hydro_25"/>
    <property type="match status" value="1"/>
</dbReference>
<evidence type="ECO:0000313" key="5">
    <source>
        <dbReference type="EMBL" id="SLN38156.1"/>
    </source>
</evidence>
<dbReference type="PROSITE" id="PS51257">
    <property type="entry name" value="PROKAR_LIPOPROTEIN"/>
    <property type="match status" value="1"/>
</dbReference>
<reference evidence="5 6" key="1">
    <citation type="submission" date="2017-03" db="EMBL/GenBank/DDBJ databases">
        <authorList>
            <person name="Afonso C.L."/>
            <person name="Miller P.J."/>
            <person name="Scott M.A."/>
            <person name="Spackman E."/>
            <person name="Goraichik I."/>
            <person name="Dimitrov K.M."/>
            <person name="Suarez D.L."/>
            <person name="Swayne D.E."/>
        </authorList>
    </citation>
    <scope>NUCLEOTIDE SEQUENCE [LARGE SCALE GENOMIC DNA]</scope>
    <source>
        <strain evidence="5 6">CECT 7023</strain>
    </source>
</reference>
<dbReference type="SMART" id="SM00641">
    <property type="entry name" value="Glyco_25"/>
    <property type="match status" value="1"/>
</dbReference>
<sequence>MTDLTRRTFLSLSVPFVVGACGRRSAEPASAPPLASPVSPRAYAGPPRGWGDEDPHDWPGRRPYGLPVHGVDASRYDPNPDWRGAAQSGVSFAWIKATEGGDLLDPSFSGHWNAAADAGVPRGAYHVYYHCRPAEDQARWFIRNVPRQPGSLPPVLDMEWTPFSPTCTARPPAAEVRAGMAIFLRMLTAHYGTRPVIYTVPDFYDDNDLGSFAGYEYWLRSTAAHPTDRYPGGPWTFWQYSGTGTLPGFDGSTDLNAFNGSPVAFQSWLARRSVR</sequence>
<dbReference type="SUPFAM" id="SSF51445">
    <property type="entry name" value="(Trans)glycosidases"/>
    <property type="match status" value="1"/>
</dbReference>
<dbReference type="Gene3D" id="3.20.20.80">
    <property type="entry name" value="Glycosidases"/>
    <property type="match status" value="1"/>
</dbReference>
<evidence type="ECO:0000256" key="4">
    <source>
        <dbReference type="SAM" id="MobiDB-lite"/>
    </source>
</evidence>
<organism evidence="5 6">
    <name type="scientific">Roseisalinus antarcticus</name>
    <dbReference type="NCBI Taxonomy" id="254357"/>
    <lineage>
        <taxon>Bacteria</taxon>
        <taxon>Pseudomonadati</taxon>
        <taxon>Pseudomonadota</taxon>
        <taxon>Alphaproteobacteria</taxon>
        <taxon>Rhodobacterales</taxon>
        <taxon>Roseobacteraceae</taxon>
        <taxon>Roseisalinus</taxon>
    </lineage>
</organism>
<dbReference type="Proteomes" id="UP000193900">
    <property type="component" value="Unassembled WGS sequence"/>
</dbReference>
<keyword evidence="2 5" id="KW-0378">Hydrolase</keyword>
<dbReference type="EMBL" id="FWFZ01000005">
    <property type="protein sequence ID" value="SLN38156.1"/>
    <property type="molecule type" value="Genomic_DNA"/>
</dbReference>
<dbReference type="PANTHER" id="PTHR34135">
    <property type="entry name" value="LYSOZYME"/>
    <property type="match status" value="1"/>
</dbReference>
<comment type="similarity">
    <text evidence="1">Belongs to the glycosyl hydrolase 25 family.</text>
</comment>
<gene>
    <name evidence="5" type="primary">acm</name>
    <name evidence="5" type="ORF">ROA7023_01461</name>
</gene>
<dbReference type="AlphaFoldDB" id="A0A1Y5SHU8"/>
<evidence type="ECO:0000256" key="2">
    <source>
        <dbReference type="ARBA" id="ARBA00022801"/>
    </source>
</evidence>
<dbReference type="CDD" id="cd06413">
    <property type="entry name" value="GH25_muramidase_1"/>
    <property type="match status" value="1"/>
</dbReference>
<protein>
    <submittedName>
        <fullName evidence="5">Lysozyme M1</fullName>
        <ecNumber evidence="5">3.2.1.17</ecNumber>
    </submittedName>
</protein>
<name>A0A1Y5SHU8_9RHOB</name>
<keyword evidence="6" id="KW-1185">Reference proteome</keyword>